<dbReference type="Gene3D" id="2.170.130.10">
    <property type="entry name" value="TonB-dependent receptor, plug domain"/>
    <property type="match status" value="1"/>
</dbReference>
<comment type="caution">
    <text evidence="4">The sequence shown here is derived from an EMBL/GenBank/DDBJ whole genome shotgun (WGS) entry which is preliminary data.</text>
</comment>
<dbReference type="Gene3D" id="2.60.40.1120">
    <property type="entry name" value="Carboxypeptidase-like, regulatory domain"/>
    <property type="match status" value="1"/>
</dbReference>
<dbReference type="InterPro" id="IPR039426">
    <property type="entry name" value="TonB-dep_rcpt-like"/>
</dbReference>
<dbReference type="InterPro" id="IPR023997">
    <property type="entry name" value="TonB-dep_OMP_SusC/RagA_CS"/>
</dbReference>
<dbReference type="InterPro" id="IPR012910">
    <property type="entry name" value="Plug_dom"/>
</dbReference>
<keyword evidence="1" id="KW-0472">Membrane</keyword>
<keyword evidence="1" id="KW-0998">Cell outer membrane</keyword>
<dbReference type="Pfam" id="PF07715">
    <property type="entry name" value="Plug"/>
    <property type="match status" value="1"/>
</dbReference>
<feature type="chain" id="PRO_5015884924" description="TonB-dependent receptor plug domain-containing protein" evidence="2">
    <location>
        <begin position="23"/>
        <end position="369"/>
    </location>
</feature>
<keyword evidence="2" id="KW-0732">Signal</keyword>
<dbReference type="InterPro" id="IPR008969">
    <property type="entry name" value="CarboxyPept-like_regulatory"/>
</dbReference>
<dbReference type="AlphaFoldDB" id="A0A2V1IY91"/>
<dbReference type="SUPFAM" id="SSF56935">
    <property type="entry name" value="Porins"/>
    <property type="match status" value="1"/>
</dbReference>
<gene>
    <name evidence="4" type="ORF">C5O25_07500</name>
</gene>
<dbReference type="GO" id="GO:0044718">
    <property type="term" value="P:siderophore transmembrane transport"/>
    <property type="evidence" value="ECO:0007669"/>
    <property type="project" value="TreeGrafter"/>
</dbReference>
<feature type="domain" description="TonB-dependent receptor plug" evidence="3">
    <location>
        <begin position="134"/>
        <end position="241"/>
    </location>
</feature>
<dbReference type="Pfam" id="PF13715">
    <property type="entry name" value="CarbopepD_reg_2"/>
    <property type="match status" value="1"/>
</dbReference>
<accession>A0A2V1IY91</accession>
<comment type="subcellular location">
    <subcellularLocation>
        <location evidence="1">Cell outer membrane</location>
        <topology evidence="1">Multi-pass membrane protein</topology>
    </subcellularLocation>
</comment>
<comment type="similarity">
    <text evidence="1">Belongs to the TonB-dependent receptor family.</text>
</comment>
<evidence type="ECO:0000256" key="2">
    <source>
        <dbReference type="SAM" id="SignalP"/>
    </source>
</evidence>
<keyword evidence="1" id="KW-0812">Transmembrane</keyword>
<name>A0A2V1IY91_9BACT</name>
<keyword evidence="1" id="KW-0813">Transport</keyword>
<dbReference type="Proteomes" id="UP000244925">
    <property type="component" value="Unassembled WGS sequence"/>
</dbReference>
<dbReference type="GO" id="GO:0009279">
    <property type="term" value="C:cell outer membrane"/>
    <property type="evidence" value="ECO:0007669"/>
    <property type="project" value="UniProtKB-SubCell"/>
</dbReference>
<protein>
    <recommendedName>
        <fullName evidence="3">TonB-dependent receptor plug domain-containing protein</fullName>
    </recommendedName>
</protein>
<evidence type="ECO:0000256" key="1">
    <source>
        <dbReference type="PROSITE-ProRule" id="PRU01360"/>
    </source>
</evidence>
<dbReference type="PANTHER" id="PTHR30069">
    <property type="entry name" value="TONB-DEPENDENT OUTER MEMBRANE RECEPTOR"/>
    <property type="match status" value="1"/>
</dbReference>
<dbReference type="PANTHER" id="PTHR30069:SF28">
    <property type="entry name" value="TONB-DEPENDENT RECEPTOR YNCD-RELATED"/>
    <property type="match status" value="1"/>
</dbReference>
<dbReference type="EMBL" id="PUBV01000013">
    <property type="protein sequence ID" value="PWB07386.1"/>
    <property type="molecule type" value="Genomic_DNA"/>
</dbReference>
<dbReference type="InterPro" id="IPR037066">
    <property type="entry name" value="Plug_dom_sf"/>
</dbReference>
<dbReference type="NCBIfam" id="TIGR04057">
    <property type="entry name" value="SusC_RagA_signa"/>
    <property type="match status" value="1"/>
</dbReference>
<dbReference type="PROSITE" id="PS52016">
    <property type="entry name" value="TONB_DEPENDENT_REC_3"/>
    <property type="match status" value="1"/>
</dbReference>
<sequence length="369" mass="40178">MRIFHILLWAFIATGTISAVHAEPAVATIGQTSETTTLSGLITDIDGEPLAGAVVRIDGTSFACSANVEGKYQLKARLKKGDLIKVTFLGMNPVEVIYDGQSKLDFTLAPDSNSLDEVVVTAEPNINNIDIRARSGVVQTVDMKRLNEKPMTDISLALQGTVPGLIVTNTGELGSKPQIRIRGNQSLRVGDAANEPLFILDGKVISSDAFRTLNPQDIKEIKVLKDAAACALYGIKASNGVIEITSKRGSYFGTVDVTYSLGMGATLKGRRGVKVMRSDEKLELERLMMNEATPGYRYSEDYYRRRYPNSPDLDAMIASGKAVLDSLRGINTDWFNELIRVAMYQNHNLSVRGGSEKSSYFVSANIATQ</sequence>
<organism evidence="4 5">
    <name type="scientific">Paramuribaculum intestinale</name>
    <dbReference type="NCBI Taxonomy" id="2094151"/>
    <lineage>
        <taxon>Bacteria</taxon>
        <taxon>Pseudomonadati</taxon>
        <taxon>Bacteroidota</taxon>
        <taxon>Bacteroidia</taxon>
        <taxon>Bacteroidales</taxon>
        <taxon>Muribaculaceae</taxon>
        <taxon>Paramuribaculum</taxon>
    </lineage>
</organism>
<evidence type="ECO:0000313" key="5">
    <source>
        <dbReference type="Proteomes" id="UP000244925"/>
    </source>
</evidence>
<proteinExistence type="inferred from homology"/>
<dbReference type="SUPFAM" id="SSF49464">
    <property type="entry name" value="Carboxypeptidase regulatory domain-like"/>
    <property type="match status" value="1"/>
</dbReference>
<keyword evidence="1" id="KW-1134">Transmembrane beta strand</keyword>
<feature type="signal peptide" evidence="2">
    <location>
        <begin position="1"/>
        <end position="22"/>
    </location>
</feature>
<reference evidence="5" key="1">
    <citation type="submission" date="2018-02" db="EMBL/GenBank/DDBJ databases">
        <authorList>
            <person name="Clavel T."/>
            <person name="Strowig T."/>
        </authorList>
    </citation>
    <scope>NUCLEOTIDE SEQUENCE [LARGE SCALE GENOMIC DNA]</scope>
    <source>
        <strain evidence="5">DSM 100764</strain>
    </source>
</reference>
<keyword evidence="5" id="KW-1185">Reference proteome</keyword>
<dbReference type="GO" id="GO:0015344">
    <property type="term" value="F:siderophore uptake transmembrane transporter activity"/>
    <property type="evidence" value="ECO:0007669"/>
    <property type="project" value="TreeGrafter"/>
</dbReference>
<evidence type="ECO:0000259" key="3">
    <source>
        <dbReference type="Pfam" id="PF07715"/>
    </source>
</evidence>
<evidence type="ECO:0000313" key="4">
    <source>
        <dbReference type="EMBL" id="PWB07386.1"/>
    </source>
</evidence>